<gene>
    <name evidence="3" type="ORF">AWE51_18480</name>
</gene>
<keyword evidence="4" id="KW-1185">Reference proteome</keyword>
<comment type="caution">
    <text evidence="3">The sequence shown here is derived from an EMBL/GenBank/DDBJ whole genome shotgun (WGS) entry which is preliminary data.</text>
</comment>
<keyword evidence="1" id="KW-0732">Signal</keyword>
<evidence type="ECO:0000259" key="2">
    <source>
        <dbReference type="Pfam" id="PF22322"/>
    </source>
</evidence>
<organism evidence="3 4">
    <name type="scientific">Aquimarina aggregata</name>
    <dbReference type="NCBI Taxonomy" id="1642818"/>
    <lineage>
        <taxon>Bacteria</taxon>
        <taxon>Pseudomonadati</taxon>
        <taxon>Bacteroidota</taxon>
        <taxon>Flavobacteriia</taxon>
        <taxon>Flavobacteriales</taxon>
        <taxon>Flavobacteriaceae</taxon>
        <taxon>Aquimarina</taxon>
    </lineage>
</organism>
<protein>
    <recommendedName>
        <fullName evidence="2">DUF6973 domain-containing protein</fullName>
    </recommendedName>
</protein>
<sequence>MNIWGIVRQLNFWQFTTLAKMLLANPLLAYPALKATKRALYICDIHYKKTHHKNGRANAFRHAIWSLLVCKETLKITKTEAKSMIWAQKITDLHEKLAPNAPLETAMDLHNNAMGIQFFSTLVNATEEEVILFLKNKTNCAIKVTSSIEIANYPNDLVYILENE</sequence>
<reference evidence="3 4" key="1">
    <citation type="submission" date="2016-01" db="EMBL/GenBank/DDBJ databases">
        <title>The draft genome sequence of Aquimarina sp. RZW4-3-2.</title>
        <authorList>
            <person name="Wang Y."/>
        </authorList>
    </citation>
    <scope>NUCLEOTIDE SEQUENCE [LARGE SCALE GENOMIC DNA]</scope>
    <source>
        <strain evidence="3 4">RZW4-3-2</strain>
    </source>
</reference>
<evidence type="ECO:0000313" key="4">
    <source>
        <dbReference type="Proteomes" id="UP000076715"/>
    </source>
</evidence>
<proteinExistence type="predicted"/>
<evidence type="ECO:0000313" key="3">
    <source>
        <dbReference type="EMBL" id="KZS38033.1"/>
    </source>
</evidence>
<name>A0A162WDH3_9FLAO</name>
<dbReference type="EMBL" id="LQRT01000060">
    <property type="protein sequence ID" value="KZS38033.1"/>
    <property type="molecule type" value="Genomic_DNA"/>
</dbReference>
<dbReference type="InterPro" id="IPR054246">
    <property type="entry name" value="DUF6973"/>
</dbReference>
<dbReference type="Pfam" id="PF22322">
    <property type="entry name" value="DUF6973"/>
    <property type="match status" value="1"/>
</dbReference>
<dbReference type="RefSeq" id="WP_066319801.1">
    <property type="nucleotide sequence ID" value="NZ_LQRT01000060.1"/>
</dbReference>
<accession>A0A162WDH3</accession>
<feature type="chain" id="PRO_5007840586" description="DUF6973 domain-containing protein" evidence="1">
    <location>
        <begin position="30"/>
        <end position="164"/>
    </location>
</feature>
<dbReference type="AlphaFoldDB" id="A0A162WDH3"/>
<dbReference type="Proteomes" id="UP000076715">
    <property type="component" value="Unassembled WGS sequence"/>
</dbReference>
<feature type="signal peptide" evidence="1">
    <location>
        <begin position="1"/>
        <end position="29"/>
    </location>
</feature>
<dbReference type="STRING" id="1642818.AWE51_18480"/>
<evidence type="ECO:0000256" key="1">
    <source>
        <dbReference type="SAM" id="SignalP"/>
    </source>
</evidence>
<feature type="domain" description="DUF6973" evidence="2">
    <location>
        <begin position="20"/>
        <end position="140"/>
    </location>
</feature>
<dbReference type="OrthoDB" id="1496068at2"/>